<dbReference type="Proteomes" id="UP000241222">
    <property type="component" value="Unassembled WGS sequence"/>
</dbReference>
<dbReference type="PROSITE" id="PS51186">
    <property type="entry name" value="GNAT"/>
    <property type="match status" value="1"/>
</dbReference>
<dbReference type="EMBL" id="PYMH01000001">
    <property type="protein sequence ID" value="PSU36318.1"/>
    <property type="molecule type" value="Genomic_DNA"/>
</dbReference>
<dbReference type="Gene3D" id="3.40.630.30">
    <property type="match status" value="1"/>
</dbReference>
<name>A0A2T3J4U9_9GAMM</name>
<keyword evidence="2" id="KW-0808">Transferase</keyword>
<dbReference type="CDD" id="cd04301">
    <property type="entry name" value="NAT_SF"/>
    <property type="match status" value="1"/>
</dbReference>
<dbReference type="RefSeq" id="WP_107347672.1">
    <property type="nucleotide sequence ID" value="NZ_PYMH01000001.1"/>
</dbReference>
<dbReference type="InterPro" id="IPR000182">
    <property type="entry name" value="GNAT_dom"/>
</dbReference>
<protein>
    <submittedName>
        <fullName evidence="2">N-acetyltransferase</fullName>
    </submittedName>
</protein>
<proteinExistence type="predicted"/>
<evidence type="ECO:0000259" key="1">
    <source>
        <dbReference type="PROSITE" id="PS51186"/>
    </source>
</evidence>
<accession>A0A2T3J4U9</accession>
<dbReference type="SUPFAM" id="SSF55729">
    <property type="entry name" value="Acyl-CoA N-acyltransferases (Nat)"/>
    <property type="match status" value="1"/>
</dbReference>
<evidence type="ECO:0000313" key="2">
    <source>
        <dbReference type="EMBL" id="PSU36318.1"/>
    </source>
</evidence>
<dbReference type="InterPro" id="IPR016181">
    <property type="entry name" value="Acyl_CoA_acyltransferase"/>
</dbReference>
<reference evidence="2 3" key="1">
    <citation type="submission" date="2018-03" db="EMBL/GenBank/DDBJ databases">
        <title>Whole genome sequencing of Histamine producing bacteria.</title>
        <authorList>
            <person name="Butler K."/>
        </authorList>
    </citation>
    <scope>NUCLEOTIDE SEQUENCE [LARGE SCALE GENOMIC DNA]</scope>
    <source>
        <strain evidence="2 3">JCM 13586</strain>
    </source>
</reference>
<dbReference type="AlphaFoldDB" id="A0A2T3J4U9"/>
<gene>
    <name evidence="2" type="ORF">C9I99_04795</name>
</gene>
<comment type="caution">
    <text evidence="2">The sequence shown here is derived from an EMBL/GenBank/DDBJ whole genome shotgun (WGS) entry which is preliminary data.</text>
</comment>
<dbReference type="OrthoDB" id="5522469at2"/>
<organism evidence="2 3">
    <name type="scientific">Photobacterium lutimaris</name>
    <dbReference type="NCBI Taxonomy" id="388278"/>
    <lineage>
        <taxon>Bacteria</taxon>
        <taxon>Pseudomonadati</taxon>
        <taxon>Pseudomonadota</taxon>
        <taxon>Gammaproteobacteria</taxon>
        <taxon>Vibrionales</taxon>
        <taxon>Vibrionaceae</taxon>
        <taxon>Photobacterium</taxon>
    </lineage>
</organism>
<keyword evidence="3" id="KW-1185">Reference proteome</keyword>
<feature type="domain" description="N-acetyltransferase" evidence="1">
    <location>
        <begin position="3"/>
        <end position="128"/>
    </location>
</feature>
<sequence length="128" mass="15241">MDLSLRNANESDMRFLLDLRDKTMKHYLEEAGLPTSNEEYEKRIRFEFDSAQIVEWGRSPIGLFKVTYSHKRNYWYIVQIQIDPEYQGMKIGSWLINSNPAKHLYFCLGIREVSAIDAEQRMDLKPQY</sequence>
<evidence type="ECO:0000313" key="3">
    <source>
        <dbReference type="Proteomes" id="UP000241222"/>
    </source>
</evidence>
<dbReference type="GO" id="GO:0016747">
    <property type="term" value="F:acyltransferase activity, transferring groups other than amino-acyl groups"/>
    <property type="evidence" value="ECO:0007669"/>
    <property type="project" value="InterPro"/>
</dbReference>
<dbReference type="Pfam" id="PF00583">
    <property type="entry name" value="Acetyltransf_1"/>
    <property type="match status" value="1"/>
</dbReference>